<protein>
    <submittedName>
        <fullName evidence="1">Uncharacterized protein</fullName>
    </submittedName>
</protein>
<dbReference type="EMBL" id="KE124619">
    <property type="protein sequence ID" value="EWC75869.1"/>
    <property type="molecule type" value="Genomic_DNA"/>
</dbReference>
<evidence type="ECO:0000313" key="2">
    <source>
        <dbReference type="Proteomes" id="UP000030697"/>
    </source>
</evidence>
<dbReference type="AlphaFoldDB" id="W7JLU9"/>
<gene>
    <name evidence="1" type="ORF">C923_03460</name>
</gene>
<name>W7JLU9_PLAFA</name>
<sequence length="60" mass="7120">MVNINIKDIEKKPSIQILGMNSFYLYNRTRVNNFESLSVRVVKMVITDENVYKEQIKINK</sequence>
<reference evidence="1 2" key="1">
    <citation type="submission" date="2013-02" db="EMBL/GenBank/DDBJ databases">
        <title>The Genome Sequence of Plasmodium falciparum UGT5.1.</title>
        <authorList>
            <consortium name="The Broad Institute Genome Sequencing Platform"/>
            <consortium name="The Broad Institute Genome Sequencing Center for Infectious Disease"/>
            <person name="Neafsey D."/>
            <person name="Cheeseman I."/>
            <person name="Volkman S."/>
            <person name="Adams J."/>
            <person name="Walker B."/>
            <person name="Young S.K."/>
            <person name="Zeng Q."/>
            <person name="Gargeya S."/>
            <person name="Fitzgerald M."/>
            <person name="Haas B."/>
            <person name="Abouelleil A."/>
            <person name="Alvarado L."/>
            <person name="Arachchi H.M."/>
            <person name="Berlin A.M."/>
            <person name="Chapman S.B."/>
            <person name="Dewar J."/>
            <person name="Goldberg J."/>
            <person name="Griggs A."/>
            <person name="Gujja S."/>
            <person name="Hansen M."/>
            <person name="Howarth C."/>
            <person name="Imamovic A."/>
            <person name="Larimer J."/>
            <person name="McCowan C."/>
            <person name="Murphy C."/>
            <person name="Neiman D."/>
            <person name="Pearson M."/>
            <person name="Priest M."/>
            <person name="Roberts A."/>
            <person name="Saif S."/>
            <person name="Shea T."/>
            <person name="Sisk P."/>
            <person name="Sykes S."/>
            <person name="Wortman J."/>
            <person name="Nusbaum C."/>
            <person name="Birren B."/>
        </authorList>
    </citation>
    <scope>NUCLEOTIDE SEQUENCE [LARGE SCALE GENOMIC DNA]</scope>
    <source>
        <strain evidence="1 2">UGT5.1</strain>
    </source>
</reference>
<evidence type="ECO:0000313" key="1">
    <source>
        <dbReference type="EMBL" id="EWC75869.1"/>
    </source>
</evidence>
<organism evidence="1 2">
    <name type="scientific">Plasmodium falciparum UGT5.1</name>
    <dbReference type="NCBI Taxonomy" id="1237627"/>
    <lineage>
        <taxon>Eukaryota</taxon>
        <taxon>Sar</taxon>
        <taxon>Alveolata</taxon>
        <taxon>Apicomplexa</taxon>
        <taxon>Aconoidasida</taxon>
        <taxon>Haemosporida</taxon>
        <taxon>Plasmodiidae</taxon>
        <taxon>Plasmodium</taxon>
        <taxon>Plasmodium (Laverania)</taxon>
    </lineage>
</organism>
<dbReference type="Proteomes" id="UP000030697">
    <property type="component" value="Unassembled WGS sequence"/>
</dbReference>
<proteinExistence type="predicted"/>
<accession>W7JLU9</accession>